<organism evidence="1 2">
    <name type="scientific">Georgenia daeguensis</name>
    <dbReference type="NCBI Taxonomy" id="908355"/>
    <lineage>
        <taxon>Bacteria</taxon>
        <taxon>Bacillati</taxon>
        <taxon>Actinomycetota</taxon>
        <taxon>Actinomycetes</taxon>
        <taxon>Micrococcales</taxon>
        <taxon>Bogoriellaceae</taxon>
        <taxon>Georgenia</taxon>
    </lineage>
</organism>
<sequence length="243" mass="25816">MQQTLPLDNPAARLHALLTALQKQESAGRPIMDAWAAVLGANRASINEEMAGVAALLNDLKRVVERIDDPTTTQMYRHYMPEWSRSVLSPGSSWGAGSNGLVDVGALATLGGLATLLSVMGSEGSIPDEQSVADLRESLESALAEVRADGGLPPEVRRLLVARLHDMLWAIDHLNVMGPEGVKAAAERLAGAVAVSSDLRRSGPVVTKVLEVAGRLWTAFTFPGQVGEAIEGWNQVKELLPSA</sequence>
<dbReference type="RefSeq" id="WP_345045801.1">
    <property type="nucleotide sequence ID" value="NZ_BAABBA010000072.1"/>
</dbReference>
<keyword evidence="2" id="KW-1185">Reference proteome</keyword>
<protein>
    <submittedName>
        <fullName evidence="1">Uncharacterized protein</fullName>
    </submittedName>
</protein>
<dbReference type="EMBL" id="BAABBA010000072">
    <property type="protein sequence ID" value="GAA3515215.1"/>
    <property type="molecule type" value="Genomic_DNA"/>
</dbReference>
<reference evidence="2" key="1">
    <citation type="journal article" date="2019" name="Int. J. Syst. Evol. Microbiol.">
        <title>The Global Catalogue of Microorganisms (GCM) 10K type strain sequencing project: providing services to taxonomists for standard genome sequencing and annotation.</title>
        <authorList>
            <consortium name="The Broad Institute Genomics Platform"/>
            <consortium name="The Broad Institute Genome Sequencing Center for Infectious Disease"/>
            <person name="Wu L."/>
            <person name="Ma J."/>
        </authorList>
    </citation>
    <scope>NUCLEOTIDE SEQUENCE [LARGE SCALE GENOMIC DNA]</scope>
    <source>
        <strain evidence="2">JCM 17459</strain>
    </source>
</reference>
<gene>
    <name evidence="1" type="ORF">GCM10022262_42780</name>
</gene>
<evidence type="ECO:0000313" key="2">
    <source>
        <dbReference type="Proteomes" id="UP001499841"/>
    </source>
</evidence>
<dbReference type="Proteomes" id="UP001499841">
    <property type="component" value="Unassembled WGS sequence"/>
</dbReference>
<accession>A0ABP6UNQ5</accession>
<name>A0ABP6UNQ5_9MICO</name>
<comment type="caution">
    <text evidence="1">The sequence shown here is derived from an EMBL/GenBank/DDBJ whole genome shotgun (WGS) entry which is preliminary data.</text>
</comment>
<proteinExistence type="predicted"/>
<evidence type="ECO:0000313" key="1">
    <source>
        <dbReference type="EMBL" id="GAA3515215.1"/>
    </source>
</evidence>